<feature type="region of interest" description="Disordered" evidence="1">
    <location>
        <begin position="1"/>
        <end position="20"/>
    </location>
</feature>
<evidence type="ECO:0000313" key="2">
    <source>
        <dbReference type="EMBL" id="KAK0734587.1"/>
    </source>
</evidence>
<dbReference type="Gene3D" id="2.40.400.10">
    <property type="entry name" value="Acetoacetate decarboxylase-like"/>
    <property type="match status" value="1"/>
</dbReference>
<evidence type="ECO:0000256" key="1">
    <source>
        <dbReference type="SAM" id="MobiDB-lite"/>
    </source>
</evidence>
<dbReference type="Proteomes" id="UP001172101">
    <property type="component" value="Unassembled WGS sequence"/>
</dbReference>
<sequence>MADDAPAAAPAPAAEASEDAIKPAPAPWHCKCTSYMISFWTSGATAASLPAKAFSPLERASAFASPEQSGRAVGGLSMVQLVRYTDTPVGPYDELILAPGAFEYSASDDAAMPGNKNKKRKKTAKAMRITRIYVSQKETCWNGRTLWNLPKHLARFEWSTTSSGATHVAVYPHDTSTPYNSREAAPSNEPFFQCSIKTIPFIPSFPLSTRVLDKLPGVSTVLVQPPLPGNADAAHGELPGTKLWCRLGDYAQYSRTTSLAWADVRQPAREAKDSAGEEGEEEEEEEEEYFENFFPGLRRWNLALKMADGELFFPAGDTWEAPKDLS</sequence>
<dbReference type="InterPro" id="IPR023375">
    <property type="entry name" value="ADC_dom_sf"/>
</dbReference>
<gene>
    <name evidence="2" type="ORF">B0T26DRAFT_635209</name>
</gene>
<dbReference type="PANTHER" id="PTHR40518:SF1">
    <property type="entry name" value="ACETOACETATE DECARBOXYLASE"/>
    <property type="match status" value="1"/>
</dbReference>
<protein>
    <submittedName>
        <fullName evidence="2">Uncharacterized protein</fullName>
    </submittedName>
</protein>
<dbReference type="RefSeq" id="XP_060303464.1">
    <property type="nucleotide sequence ID" value="XM_060436701.1"/>
</dbReference>
<reference evidence="2" key="1">
    <citation type="submission" date="2023-06" db="EMBL/GenBank/DDBJ databases">
        <title>Genome-scale phylogeny and comparative genomics of the fungal order Sordariales.</title>
        <authorList>
            <consortium name="Lawrence Berkeley National Laboratory"/>
            <person name="Hensen N."/>
            <person name="Bonometti L."/>
            <person name="Westerberg I."/>
            <person name="Brannstrom I.O."/>
            <person name="Guillou S."/>
            <person name="Cros-Aarteil S."/>
            <person name="Calhoun S."/>
            <person name="Haridas S."/>
            <person name="Kuo A."/>
            <person name="Mondo S."/>
            <person name="Pangilinan J."/>
            <person name="Riley R."/>
            <person name="LaButti K."/>
            <person name="Andreopoulos B."/>
            <person name="Lipzen A."/>
            <person name="Chen C."/>
            <person name="Yanf M."/>
            <person name="Daum C."/>
            <person name="Ng V."/>
            <person name="Clum A."/>
            <person name="Steindorff A."/>
            <person name="Ohm R."/>
            <person name="Martin F."/>
            <person name="Silar P."/>
            <person name="Natvig D."/>
            <person name="Lalanne C."/>
            <person name="Gautier V."/>
            <person name="Ament-velasquez S.L."/>
            <person name="Kruys A."/>
            <person name="Hutchinson M.I."/>
            <person name="Powell A.J."/>
            <person name="Barry K."/>
            <person name="Miller A.N."/>
            <person name="Grigoriev I.V."/>
            <person name="Debuchy R."/>
            <person name="Gladieux P."/>
            <person name="Thoren M.H."/>
            <person name="Johannesson H."/>
        </authorList>
    </citation>
    <scope>NUCLEOTIDE SEQUENCE</scope>
    <source>
        <strain evidence="2">SMH2392-1A</strain>
    </source>
</reference>
<accession>A0AA40EDQ1</accession>
<keyword evidence="3" id="KW-1185">Reference proteome</keyword>
<dbReference type="GeneID" id="85319971"/>
<name>A0AA40EDQ1_9PEZI</name>
<dbReference type="AlphaFoldDB" id="A0AA40EDQ1"/>
<feature type="compositionally biased region" description="Low complexity" evidence="1">
    <location>
        <begin position="1"/>
        <end position="15"/>
    </location>
</feature>
<dbReference type="EMBL" id="JAUIRO010000001">
    <property type="protein sequence ID" value="KAK0734587.1"/>
    <property type="molecule type" value="Genomic_DNA"/>
</dbReference>
<proteinExistence type="predicted"/>
<dbReference type="SUPFAM" id="SSF160104">
    <property type="entry name" value="Acetoacetate decarboxylase-like"/>
    <property type="match status" value="1"/>
</dbReference>
<comment type="caution">
    <text evidence="2">The sequence shown here is derived from an EMBL/GenBank/DDBJ whole genome shotgun (WGS) entry which is preliminary data.</text>
</comment>
<evidence type="ECO:0000313" key="3">
    <source>
        <dbReference type="Proteomes" id="UP001172101"/>
    </source>
</evidence>
<organism evidence="2 3">
    <name type="scientific">Lasiosphaeria miniovina</name>
    <dbReference type="NCBI Taxonomy" id="1954250"/>
    <lineage>
        <taxon>Eukaryota</taxon>
        <taxon>Fungi</taxon>
        <taxon>Dikarya</taxon>
        <taxon>Ascomycota</taxon>
        <taxon>Pezizomycotina</taxon>
        <taxon>Sordariomycetes</taxon>
        <taxon>Sordariomycetidae</taxon>
        <taxon>Sordariales</taxon>
        <taxon>Lasiosphaeriaceae</taxon>
        <taxon>Lasiosphaeria</taxon>
    </lineage>
</organism>
<dbReference type="PANTHER" id="PTHR40518">
    <property type="entry name" value="ACETOACETATE DECARBOXYLASE"/>
    <property type="match status" value="1"/>
</dbReference>
<feature type="region of interest" description="Disordered" evidence="1">
    <location>
        <begin position="267"/>
        <end position="287"/>
    </location>
</feature>
<feature type="compositionally biased region" description="Acidic residues" evidence="1">
    <location>
        <begin position="276"/>
        <end position="287"/>
    </location>
</feature>